<dbReference type="AlphaFoldDB" id="A0A553PDG9"/>
<dbReference type="PANTHER" id="PTHR22991">
    <property type="entry name" value="PROTEIN CBG13490"/>
    <property type="match status" value="1"/>
</dbReference>
<sequence length="240" mass="26823">MIRLILTILMPSVCAQLCELPWKPLSPPYDGAEVDSCFQSFDDIETWHTAKMKCSLLNARLMEIVSPNQERSLLRALQQGFVFSYLAISIDFSLSSEPFISDDKNAQYWSGGNSIATLNKWVWASSGQRIFPYVNWGTNIESPNGCLALDVLEKSWAAPNCADKLGYVCERGISGRTSEGREIIHLRNEVIQMPTTIFGKRVSIVSEVQIQFSTSAFDGTLLTYAIPPNHEKTSFNIIGE</sequence>
<accession>A0A553PDG9</accession>
<dbReference type="InterPro" id="IPR016186">
    <property type="entry name" value="C-type_lectin-like/link_sf"/>
</dbReference>
<dbReference type="InterPro" id="IPR001304">
    <property type="entry name" value="C-type_lectin-like"/>
</dbReference>
<dbReference type="Proteomes" id="UP000318571">
    <property type="component" value="Chromosome 2"/>
</dbReference>
<keyword evidence="1" id="KW-1015">Disulfide bond</keyword>
<dbReference type="PROSITE" id="PS50041">
    <property type="entry name" value="C_TYPE_LECTIN_2"/>
    <property type="match status" value="1"/>
</dbReference>
<evidence type="ECO:0000313" key="5">
    <source>
        <dbReference type="Proteomes" id="UP000318571"/>
    </source>
</evidence>
<protein>
    <recommendedName>
        <fullName evidence="3">C-type lectin domain-containing protein</fullName>
    </recommendedName>
</protein>
<dbReference type="Pfam" id="PF00059">
    <property type="entry name" value="Lectin_C"/>
    <property type="match status" value="1"/>
</dbReference>
<name>A0A553PDG9_TIGCA</name>
<keyword evidence="5" id="KW-1185">Reference proteome</keyword>
<dbReference type="InterPro" id="IPR016187">
    <property type="entry name" value="CTDL_fold"/>
</dbReference>
<evidence type="ECO:0000256" key="2">
    <source>
        <dbReference type="SAM" id="SignalP"/>
    </source>
</evidence>
<dbReference type="EMBL" id="VCGU01000005">
    <property type="protein sequence ID" value="TRY75706.1"/>
    <property type="molecule type" value="Genomic_DNA"/>
</dbReference>
<feature type="signal peptide" evidence="2">
    <location>
        <begin position="1"/>
        <end position="15"/>
    </location>
</feature>
<feature type="chain" id="PRO_5022072283" description="C-type lectin domain-containing protein" evidence="2">
    <location>
        <begin position="16"/>
        <end position="240"/>
    </location>
</feature>
<proteinExistence type="predicted"/>
<evidence type="ECO:0000259" key="3">
    <source>
        <dbReference type="PROSITE" id="PS50041"/>
    </source>
</evidence>
<organism evidence="4 5">
    <name type="scientific">Tigriopus californicus</name>
    <name type="common">Marine copepod</name>
    <dbReference type="NCBI Taxonomy" id="6832"/>
    <lineage>
        <taxon>Eukaryota</taxon>
        <taxon>Metazoa</taxon>
        <taxon>Ecdysozoa</taxon>
        <taxon>Arthropoda</taxon>
        <taxon>Crustacea</taxon>
        <taxon>Multicrustacea</taxon>
        <taxon>Hexanauplia</taxon>
        <taxon>Copepoda</taxon>
        <taxon>Harpacticoida</taxon>
        <taxon>Harpacticidae</taxon>
        <taxon>Tigriopus</taxon>
    </lineage>
</organism>
<feature type="domain" description="C-type lectin" evidence="3">
    <location>
        <begin position="37"/>
        <end position="170"/>
    </location>
</feature>
<dbReference type="InterPro" id="IPR050976">
    <property type="entry name" value="Snaclec"/>
</dbReference>
<dbReference type="SMART" id="SM00034">
    <property type="entry name" value="CLECT"/>
    <property type="match status" value="1"/>
</dbReference>
<evidence type="ECO:0000313" key="4">
    <source>
        <dbReference type="EMBL" id="TRY75706.1"/>
    </source>
</evidence>
<reference evidence="4 5" key="1">
    <citation type="journal article" date="2018" name="Nat. Ecol. Evol.">
        <title>Genomic signatures of mitonuclear coevolution across populations of Tigriopus californicus.</title>
        <authorList>
            <person name="Barreto F.S."/>
            <person name="Watson E.T."/>
            <person name="Lima T.G."/>
            <person name="Willett C.S."/>
            <person name="Edmands S."/>
            <person name="Li W."/>
            <person name="Burton R.S."/>
        </authorList>
    </citation>
    <scope>NUCLEOTIDE SEQUENCE [LARGE SCALE GENOMIC DNA]</scope>
    <source>
        <strain evidence="4 5">San Diego</strain>
    </source>
</reference>
<dbReference type="PANTHER" id="PTHR22991:SF40">
    <property type="entry name" value="PROTEIN CBG13490"/>
    <property type="match status" value="1"/>
</dbReference>
<comment type="caution">
    <text evidence="4">The sequence shown here is derived from an EMBL/GenBank/DDBJ whole genome shotgun (WGS) entry which is preliminary data.</text>
</comment>
<keyword evidence="2" id="KW-0732">Signal</keyword>
<dbReference type="Gene3D" id="3.10.100.10">
    <property type="entry name" value="Mannose-Binding Protein A, subunit A"/>
    <property type="match status" value="1"/>
</dbReference>
<evidence type="ECO:0000256" key="1">
    <source>
        <dbReference type="ARBA" id="ARBA00023157"/>
    </source>
</evidence>
<dbReference type="CDD" id="cd00037">
    <property type="entry name" value="CLECT"/>
    <property type="match status" value="1"/>
</dbReference>
<gene>
    <name evidence="4" type="ORF">TCAL_09949</name>
</gene>
<dbReference type="SUPFAM" id="SSF56436">
    <property type="entry name" value="C-type lectin-like"/>
    <property type="match status" value="1"/>
</dbReference>